<feature type="transmembrane region" description="Helical" evidence="8">
    <location>
        <begin position="99"/>
        <end position="117"/>
    </location>
</feature>
<dbReference type="InterPro" id="IPR050736">
    <property type="entry name" value="Sensor_HK_Regulatory"/>
</dbReference>
<feature type="transmembrane region" description="Helical" evidence="8">
    <location>
        <begin position="38"/>
        <end position="58"/>
    </location>
</feature>
<dbReference type="PANTHER" id="PTHR43711">
    <property type="entry name" value="TWO-COMPONENT HISTIDINE KINASE"/>
    <property type="match status" value="1"/>
</dbReference>
<evidence type="ECO:0000313" key="10">
    <source>
        <dbReference type="EMBL" id="QGX96407.1"/>
    </source>
</evidence>
<keyword evidence="8" id="KW-1133">Transmembrane helix</keyword>
<reference evidence="10 11" key="1">
    <citation type="submission" date="2018-12" db="EMBL/GenBank/DDBJ databases">
        <title>Complete genome sequence of Haloplanus rallus MBLA0036.</title>
        <authorList>
            <person name="Nam Y.-d."/>
            <person name="Kang J."/>
            <person name="Chung W.-H."/>
            <person name="Park Y.S."/>
        </authorList>
    </citation>
    <scope>NUCLEOTIDE SEQUENCE [LARGE SCALE GENOMIC DNA]</scope>
    <source>
        <strain evidence="10 11">MBLA0036</strain>
    </source>
</reference>
<evidence type="ECO:0000256" key="6">
    <source>
        <dbReference type="ARBA" id="ARBA00023012"/>
    </source>
</evidence>
<organism evidence="10 11">
    <name type="scientific">Haloplanus rallus</name>
    <dbReference type="NCBI Taxonomy" id="1816183"/>
    <lineage>
        <taxon>Archaea</taxon>
        <taxon>Methanobacteriati</taxon>
        <taxon>Methanobacteriota</taxon>
        <taxon>Stenosarchaea group</taxon>
        <taxon>Halobacteria</taxon>
        <taxon>Halobacteriales</taxon>
        <taxon>Haloferacaceae</taxon>
        <taxon>Haloplanus</taxon>
    </lineage>
</organism>
<proteinExistence type="predicted"/>
<feature type="compositionally biased region" description="Basic and acidic residues" evidence="7">
    <location>
        <begin position="473"/>
        <end position="494"/>
    </location>
</feature>
<evidence type="ECO:0000259" key="9">
    <source>
        <dbReference type="PROSITE" id="PS50109"/>
    </source>
</evidence>
<keyword evidence="3" id="KW-0597">Phosphoprotein</keyword>
<evidence type="ECO:0000256" key="8">
    <source>
        <dbReference type="SAM" id="Phobius"/>
    </source>
</evidence>
<keyword evidence="8" id="KW-0812">Transmembrane</keyword>
<evidence type="ECO:0000256" key="7">
    <source>
        <dbReference type="SAM" id="MobiDB-lite"/>
    </source>
</evidence>
<dbReference type="InterPro" id="IPR004358">
    <property type="entry name" value="Sig_transdc_His_kin-like_C"/>
</dbReference>
<dbReference type="Gene3D" id="1.10.287.130">
    <property type="match status" value="1"/>
</dbReference>
<evidence type="ECO:0000256" key="2">
    <source>
        <dbReference type="ARBA" id="ARBA00012438"/>
    </source>
</evidence>
<dbReference type="EC" id="2.7.13.3" evidence="2"/>
<feature type="transmembrane region" description="Helical" evidence="8">
    <location>
        <begin position="70"/>
        <end position="87"/>
    </location>
</feature>
<keyword evidence="11" id="KW-1185">Reference proteome</keyword>
<feature type="transmembrane region" description="Helical" evidence="8">
    <location>
        <begin position="143"/>
        <end position="164"/>
    </location>
</feature>
<dbReference type="GO" id="GO:0000155">
    <property type="term" value="F:phosphorelay sensor kinase activity"/>
    <property type="evidence" value="ECO:0007669"/>
    <property type="project" value="InterPro"/>
</dbReference>
<comment type="catalytic activity">
    <reaction evidence="1">
        <text>ATP + protein L-histidine = ADP + protein N-phospho-L-histidine.</text>
        <dbReference type="EC" id="2.7.13.3"/>
    </reaction>
</comment>
<dbReference type="SUPFAM" id="SSF47384">
    <property type="entry name" value="Homodimeric domain of signal transducing histidine kinase"/>
    <property type="match status" value="1"/>
</dbReference>
<evidence type="ECO:0000256" key="1">
    <source>
        <dbReference type="ARBA" id="ARBA00000085"/>
    </source>
</evidence>
<feature type="transmembrane region" description="Helical" evidence="8">
    <location>
        <begin position="176"/>
        <end position="193"/>
    </location>
</feature>
<sequence length="577" mass="62783">MDLSLTLFVLLELVVGATATVVAFVAWTYRDRPGGTPLLAMAVTGVAYAATSVVESTVGDPMLWELVTGLQYPLTAALAVESFYLAAEFTRRERYLRPAVTGPLVGVVVVILAVSLTDPAHDLLRGPPELTAMGVFTATYGPLFWMHTLVSLAIILASVTLLTVELANADGIYREQITAVVVGFLLGIAFFLWESLAPIHPAFNLATVGIVGWCFATLWGVFRVDLLETRQVARKTLIDGMADPVIALDTEDRVLDTNPRARDLLDLDDDDVGTPVTAALSAYPPLLDAIGAGEDEREITLRRDGRERHYRIKQSPVYHTRSHAGRLGDREVRLGRTVVIEDVTERRNRERELERQNEHLDEFVSVVSHDLRNPLNVGAGHAELARQECDSDHLDEVLRSHERMEALIEDLLTLARSGRSIDETEAVDLPAVARRCWRNVETDGATLSVETDQTVVADRTRLQQLLENLVRNSVEHGSTDSRPEADDSVEHGAGNDDGVTVTVGAVEDGFFVADDGSGIDAAEHERVFESGYSTGDEGSGLGLHIVERIAEAHGWSVRAAESAAGGARFEITGVEAA</sequence>
<evidence type="ECO:0000313" key="11">
    <source>
        <dbReference type="Proteomes" id="UP000428325"/>
    </source>
</evidence>
<dbReference type="InterPro" id="IPR031621">
    <property type="entry name" value="HisKA_7TM"/>
</dbReference>
<feature type="transmembrane region" description="Helical" evidence="8">
    <location>
        <begin position="6"/>
        <end position="26"/>
    </location>
</feature>
<dbReference type="InterPro" id="IPR003594">
    <property type="entry name" value="HATPase_dom"/>
</dbReference>
<dbReference type="PANTHER" id="PTHR43711:SF1">
    <property type="entry name" value="HISTIDINE KINASE 1"/>
    <property type="match status" value="1"/>
</dbReference>
<dbReference type="SMART" id="SM00387">
    <property type="entry name" value="HATPase_c"/>
    <property type="match status" value="1"/>
</dbReference>
<dbReference type="EMBL" id="CP034345">
    <property type="protein sequence ID" value="QGX96407.1"/>
    <property type="molecule type" value="Genomic_DNA"/>
</dbReference>
<keyword evidence="5" id="KW-0418">Kinase</keyword>
<keyword evidence="8" id="KW-0472">Membrane</keyword>
<dbReference type="SMART" id="SM00388">
    <property type="entry name" value="HisKA"/>
    <property type="match status" value="1"/>
</dbReference>
<feature type="domain" description="Histidine kinase" evidence="9">
    <location>
        <begin position="366"/>
        <end position="572"/>
    </location>
</feature>
<dbReference type="InterPro" id="IPR036097">
    <property type="entry name" value="HisK_dim/P_sf"/>
</dbReference>
<dbReference type="AlphaFoldDB" id="A0A6B9FBT8"/>
<keyword evidence="6" id="KW-0902">Two-component regulatory system</keyword>
<dbReference type="OrthoDB" id="8127at2157"/>
<dbReference type="Gene3D" id="3.30.565.10">
    <property type="entry name" value="Histidine kinase-like ATPase, C-terminal domain"/>
    <property type="match status" value="1"/>
</dbReference>
<dbReference type="KEGG" id="hra:EI982_17290"/>
<dbReference type="Pfam" id="PF00512">
    <property type="entry name" value="HisKA"/>
    <property type="match status" value="1"/>
</dbReference>
<keyword evidence="4" id="KW-0808">Transferase</keyword>
<evidence type="ECO:0000256" key="5">
    <source>
        <dbReference type="ARBA" id="ARBA00022777"/>
    </source>
</evidence>
<dbReference type="Pfam" id="PF02518">
    <property type="entry name" value="HATPase_c"/>
    <property type="match status" value="1"/>
</dbReference>
<feature type="transmembrane region" description="Helical" evidence="8">
    <location>
        <begin position="199"/>
        <end position="222"/>
    </location>
</feature>
<dbReference type="Gene3D" id="3.30.450.20">
    <property type="entry name" value="PAS domain"/>
    <property type="match status" value="1"/>
</dbReference>
<dbReference type="Pfam" id="PF16927">
    <property type="entry name" value="HisKA_7TM"/>
    <property type="match status" value="1"/>
</dbReference>
<dbReference type="SUPFAM" id="SSF55874">
    <property type="entry name" value="ATPase domain of HSP90 chaperone/DNA topoisomerase II/histidine kinase"/>
    <property type="match status" value="1"/>
</dbReference>
<feature type="region of interest" description="Disordered" evidence="7">
    <location>
        <begin position="472"/>
        <end position="499"/>
    </location>
</feature>
<dbReference type="Proteomes" id="UP000428325">
    <property type="component" value="Chromosome"/>
</dbReference>
<evidence type="ECO:0000256" key="4">
    <source>
        <dbReference type="ARBA" id="ARBA00022679"/>
    </source>
</evidence>
<accession>A0A6B9FBT8</accession>
<dbReference type="CDD" id="cd00082">
    <property type="entry name" value="HisKA"/>
    <property type="match status" value="1"/>
</dbReference>
<dbReference type="SUPFAM" id="SSF55785">
    <property type="entry name" value="PYP-like sensor domain (PAS domain)"/>
    <property type="match status" value="1"/>
</dbReference>
<name>A0A6B9FBT8_9EURY</name>
<evidence type="ECO:0000256" key="3">
    <source>
        <dbReference type="ARBA" id="ARBA00022553"/>
    </source>
</evidence>
<gene>
    <name evidence="10" type="ORF">EI982_17290</name>
</gene>
<dbReference type="InterPro" id="IPR036890">
    <property type="entry name" value="HATPase_C_sf"/>
</dbReference>
<dbReference type="InterPro" id="IPR003661">
    <property type="entry name" value="HisK_dim/P_dom"/>
</dbReference>
<dbReference type="InterPro" id="IPR035965">
    <property type="entry name" value="PAS-like_dom_sf"/>
</dbReference>
<dbReference type="PROSITE" id="PS50109">
    <property type="entry name" value="HIS_KIN"/>
    <property type="match status" value="1"/>
</dbReference>
<dbReference type="RefSeq" id="WP_157690870.1">
    <property type="nucleotide sequence ID" value="NZ_CP034345.1"/>
</dbReference>
<protein>
    <recommendedName>
        <fullName evidence="2">histidine kinase</fullName>
        <ecNumber evidence="2">2.7.13.3</ecNumber>
    </recommendedName>
</protein>
<dbReference type="PRINTS" id="PR00344">
    <property type="entry name" value="BCTRLSENSOR"/>
</dbReference>
<dbReference type="InterPro" id="IPR005467">
    <property type="entry name" value="His_kinase_dom"/>
</dbReference>
<dbReference type="GeneID" id="43371339"/>